<evidence type="ECO:0000313" key="6">
    <source>
        <dbReference type="EMBL" id="MCS4119696.1"/>
    </source>
</evidence>
<dbReference type="RefSeq" id="WP_259039601.1">
    <property type="nucleotide sequence ID" value="NZ_JANUAR010000007.1"/>
</dbReference>
<dbReference type="Pfam" id="PF01925">
    <property type="entry name" value="TauE"/>
    <property type="match status" value="1"/>
</dbReference>
<feature type="transmembrane region" description="Helical" evidence="5">
    <location>
        <begin position="7"/>
        <end position="38"/>
    </location>
</feature>
<keyword evidence="4 5" id="KW-0472">Membrane</keyword>
<name>A0A9X3A7E9_9BACT</name>
<evidence type="ECO:0000313" key="7">
    <source>
        <dbReference type="Proteomes" id="UP001155144"/>
    </source>
</evidence>
<feature type="transmembrane region" description="Helical" evidence="5">
    <location>
        <begin position="77"/>
        <end position="94"/>
    </location>
</feature>
<comment type="similarity">
    <text evidence="5">Belongs to the 4-toluene sulfonate uptake permease (TSUP) (TC 2.A.102) family.</text>
</comment>
<organism evidence="6 7">
    <name type="scientific">Salinibacter ruber</name>
    <dbReference type="NCBI Taxonomy" id="146919"/>
    <lineage>
        <taxon>Bacteria</taxon>
        <taxon>Pseudomonadati</taxon>
        <taxon>Rhodothermota</taxon>
        <taxon>Rhodothermia</taxon>
        <taxon>Rhodothermales</taxon>
        <taxon>Salinibacteraceae</taxon>
        <taxon>Salinibacter</taxon>
    </lineage>
</organism>
<protein>
    <recommendedName>
        <fullName evidence="5">Probable membrane transporter protein</fullName>
    </recommendedName>
</protein>
<keyword evidence="5" id="KW-1003">Cell membrane</keyword>
<keyword evidence="3 5" id="KW-1133">Transmembrane helix</keyword>
<comment type="caution">
    <text evidence="6">The sequence shown here is derived from an EMBL/GenBank/DDBJ whole genome shotgun (WGS) entry which is preliminary data.</text>
</comment>
<dbReference type="InterPro" id="IPR002781">
    <property type="entry name" value="TM_pro_TauE-like"/>
</dbReference>
<feature type="transmembrane region" description="Helical" evidence="5">
    <location>
        <begin position="261"/>
        <end position="279"/>
    </location>
</feature>
<dbReference type="PANTHER" id="PTHR43701">
    <property type="entry name" value="MEMBRANE TRANSPORTER PROTEIN MJ0441-RELATED"/>
    <property type="match status" value="1"/>
</dbReference>
<feature type="transmembrane region" description="Helical" evidence="5">
    <location>
        <begin position="197"/>
        <end position="219"/>
    </location>
</feature>
<evidence type="ECO:0000256" key="3">
    <source>
        <dbReference type="ARBA" id="ARBA00022989"/>
    </source>
</evidence>
<evidence type="ECO:0000256" key="5">
    <source>
        <dbReference type="RuleBase" id="RU363041"/>
    </source>
</evidence>
<accession>A0A9X3A7E9</accession>
<feature type="transmembrane region" description="Helical" evidence="5">
    <location>
        <begin position="100"/>
        <end position="117"/>
    </location>
</feature>
<evidence type="ECO:0000256" key="2">
    <source>
        <dbReference type="ARBA" id="ARBA00022692"/>
    </source>
</evidence>
<comment type="subcellular location">
    <subcellularLocation>
        <location evidence="5">Cell membrane</location>
        <topology evidence="5">Multi-pass membrane protein</topology>
    </subcellularLocation>
    <subcellularLocation>
        <location evidence="1">Membrane</location>
        <topology evidence="1">Multi-pass membrane protein</topology>
    </subcellularLocation>
</comment>
<dbReference type="InterPro" id="IPR051598">
    <property type="entry name" value="TSUP/Inactive_protease-like"/>
</dbReference>
<evidence type="ECO:0000256" key="1">
    <source>
        <dbReference type="ARBA" id="ARBA00004141"/>
    </source>
</evidence>
<keyword evidence="2 5" id="KW-0812">Transmembrane</keyword>
<evidence type="ECO:0000256" key="4">
    <source>
        <dbReference type="ARBA" id="ARBA00023136"/>
    </source>
</evidence>
<dbReference type="PANTHER" id="PTHR43701:SF2">
    <property type="entry name" value="MEMBRANE TRANSPORTER PROTEIN YJNA-RELATED"/>
    <property type="match status" value="1"/>
</dbReference>
<dbReference type="AlphaFoldDB" id="A0A9X3A7E9"/>
<gene>
    <name evidence="6" type="ORF">GGP45_000014</name>
</gene>
<dbReference type="EMBL" id="JANUBL010000001">
    <property type="protein sequence ID" value="MCS4119696.1"/>
    <property type="molecule type" value="Genomic_DNA"/>
</dbReference>
<proteinExistence type="inferred from homology"/>
<reference evidence="6" key="1">
    <citation type="submission" date="2022-08" db="EMBL/GenBank/DDBJ databases">
        <title>Genomic Encyclopedia of Type Strains, Phase V (KMG-V): Genome sequencing to study the core and pangenomes of soil and plant-associated prokaryotes.</title>
        <authorList>
            <person name="Whitman W."/>
        </authorList>
    </citation>
    <scope>NUCLEOTIDE SEQUENCE</scope>
    <source>
        <strain evidence="6">SP3026</strain>
    </source>
</reference>
<sequence length="284" mass="29465">MSVEFWYMLPIGIVIATVAMASGVGGATFFSPLFILGLGLSPELAVGAGLVVEVFGFGSGVYAYVRRQLIDYRVGGMLLSATVPAAVAGVVIAHFADADILKVILGMGLFAVAVSFLRAPDDEMEATLEGMAHEDSDEAETCLVTAEDEEICYTVCNTTEGRLISGIGGLFVGMVSSGLGELNGYFLLQRCRVPSSVAVATSVFVVAITALIASVGHIFQVAQGGLTGLATMGRLLLFTVPGVVIGAQLGPELARRVPDRVMEIGLGGLFTITAGLLLFEAGLH</sequence>
<feature type="transmembrane region" description="Helical" evidence="5">
    <location>
        <begin position="231"/>
        <end position="249"/>
    </location>
</feature>
<dbReference type="Proteomes" id="UP001155144">
    <property type="component" value="Unassembled WGS sequence"/>
</dbReference>
<feature type="transmembrane region" description="Helical" evidence="5">
    <location>
        <begin position="44"/>
        <end position="65"/>
    </location>
</feature>
<dbReference type="GO" id="GO:0005886">
    <property type="term" value="C:plasma membrane"/>
    <property type="evidence" value="ECO:0007669"/>
    <property type="project" value="UniProtKB-SubCell"/>
</dbReference>